<dbReference type="NCBIfam" id="TIGR03882">
    <property type="entry name" value="cyclo_dehyd_2"/>
    <property type="match status" value="1"/>
</dbReference>
<evidence type="ECO:0000259" key="1">
    <source>
        <dbReference type="PROSITE" id="PS51664"/>
    </source>
</evidence>
<name>A0ABP9CB05_9ACTN</name>
<feature type="domain" description="YcaO" evidence="1">
    <location>
        <begin position="367"/>
        <end position="736"/>
    </location>
</feature>
<dbReference type="Proteomes" id="UP001501265">
    <property type="component" value="Unassembled WGS sequence"/>
</dbReference>
<keyword evidence="3" id="KW-1185">Reference proteome</keyword>
<dbReference type="PANTHER" id="PTHR37809">
    <property type="entry name" value="RIBOSOMAL PROTEIN S12 METHYLTHIOTRANSFERASE ACCESSORY FACTOR YCAO"/>
    <property type="match status" value="1"/>
</dbReference>
<dbReference type="Pfam" id="PF02624">
    <property type="entry name" value="YcaO"/>
    <property type="match status" value="1"/>
</dbReference>
<dbReference type="PANTHER" id="PTHR37809:SF1">
    <property type="entry name" value="RIBOSOMAL PROTEIN S12 METHYLTHIOTRANSFERASE ACCESSORY FACTOR YCAO"/>
    <property type="match status" value="1"/>
</dbReference>
<dbReference type="Gene3D" id="3.90.930.60">
    <property type="match status" value="1"/>
</dbReference>
<proteinExistence type="predicted"/>
<gene>
    <name evidence="2" type="ORF">GCM10023220_40570</name>
</gene>
<dbReference type="PROSITE" id="PS51664">
    <property type="entry name" value="YCAO"/>
    <property type="match status" value="1"/>
</dbReference>
<dbReference type="InterPro" id="IPR003776">
    <property type="entry name" value="YcaO-like_dom"/>
</dbReference>
<dbReference type="Gene3D" id="3.30.160.660">
    <property type="match status" value="1"/>
</dbReference>
<dbReference type="InterPro" id="IPR022291">
    <property type="entry name" value="Bacteriocin_synth_cyclodeHase"/>
</dbReference>
<evidence type="ECO:0000313" key="3">
    <source>
        <dbReference type="Proteomes" id="UP001501265"/>
    </source>
</evidence>
<dbReference type="InterPro" id="IPR027624">
    <property type="entry name" value="TOMM_cyclo_SagD"/>
</dbReference>
<comment type="caution">
    <text evidence="2">The sequence shown here is derived from an EMBL/GenBank/DDBJ whole genome shotgun (WGS) entry which is preliminary data.</text>
</comment>
<accession>A0ABP9CB05</accession>
<dbReference type="NCBIfam" id="TIGR03604">
    <property type="entry name" value="TOMM_cyclo_SagD"/>
    <property type="match status" value="1"/>
</dbReference>
<sequence length="736" mass="80374">MSRERHTLLRGPIGELLAPLLRRGATRAALREALAASFAAAAVDRALDQLLAAGLVVERAAGREDHDSGLWELAGLDPEAVGDAMRSRVVRLIPVGDPGPGTAALTEAAREQGLLLDSDSDTDGDSDRSGVVALRIVTVDDFLDPRLLPLHAQALDDSTAWMVVRPAGASAWISPVMEADRGPCWLCLTQRLRSHRDTDTLLAAGGTEQYPVRGTDTGSATATGVAARLAVLRAARWIAGLREPTPTLLSFDALTLETGSHRVTRRPQCPGCGDPGMVAAQAHRPLEPRGRATAPDTDGGYRASGPDHLLRTYGHLISPVTGVVTRLDRMETHSDLLHVYTAGHNFATSRPRGGESVRRVLRTESAGKGMTDAQARASALGEAIERYCGVWQGDEARVTASLRALGDDAVRLDTLQHFSARQFREREEWRRRGTGFTWVPDPLDETREISWTPVWSLTENRHKYVPTSYLYYRFPAEPGPVHAVAHSNGNAAGASREDAILQGFLELVERDSVALWWYNRVRRPGVRLDDTAQPYLARWRDVYAARDREVWVLDLTSDLGIPVAAAVSRRVGGGSEDILFGFGAHVDPAVAVSRALTEMNQFLAQLIEFRSGPHQAQGGPDAHWWRTATLENQPHLAPDGWSDLLTGPHRRPAGRHDLSAELARARALVGERGMELLVLDQTRPDIALPVVKVMVPGLRSFWPQFAPGRLYDVPVSLGWVTARTPESELNPVPMFL</sequence>
<reference evidence="3" key="1">
    <citation type="journal article" date="2019" name="Int. J. Syst. Evol. Microbiol.">
        <title>The Global Catalogue of Microorganisms (GCM) 10K type strain sequencing project: providing services to taxonomists for standard genome sequencing and annotation.</title>
        <authorList>
            <consortium name="The Broad Institute Genomics Platform"/>
            <consortium name="The Broad Institute Genome Sequencing Center for Infectious Disease"/>
            <person name="Wu L."/>
            <person name="Ma J."/>
        </authorList>
    </citation>
    <scope>NUCLEOTIDE SEQUENCE [LARGE SCALE GENOMIC DNA]</scope>
    <source>
        <strain evidence="3">JCM 18081</strain>
    </source>
</reference>
<protein>
    <submittedName>
        <fullName evidence="2">TOMM leader peptide-binding protein</fullName>
    </submittedName>
</protein>
<organism evidence="2 3">
    <name type="scientific">Streptomyces ziwulingensis</name>
    <dbReference type="NCBI Taxonomy" id="1045501"/>
    <lineage>
        <taxon>Bacteria</taxon>
        <taxon>Bacillati</taxon>
        <taxon>Actinomycetota</taxon>
        <taxon>Actinomycetes</taxon>
        <taxon>Kitasatosporales</taxon>
        <taxon>Streptomycetaceae</taxon>
        <taxon>Streptomyces</taxon>
    </lineage>
</organism>
<dbReference type="Gene3D" id="3.30.40.250">
    <property type="match status" value="1"/>
</dbReference>
<dbReference type="Gene3D" id="3.30.1330.230">
    <property type="match status" value="1"/>
</dbReference>
<dbReference type="NCBIfam" id="TIGR00702">
    <property type="entry name" value="YcaO-type kinase domain"/>
    <property type="match status" value="1"/>
</dbReference>
<dbReference type="EMBL" id="BAABIG010000039">
    <property type="protein sequence ID" value="GAA4806455.1"/>
    <property type="molecule type" value="Genomic_DNA"/>
</dbReference>
<dbReference type="Gene3D" id="3.40.50.720">
    <property type="entry name" value="NAD(P)-binding Rossmann-like Domain"/>
    <property type="match status" value="1"/>
</dbReference>
<evidence type="ECO:0000313" key="2">
    <source>
        <dbReference type="EMBL" id="GAA4806455.1"/>
    </source>
</evidence>